<organism evidence="1">
    <name type="scientific">uncultured Caudovirales phage</name>
    <dbReference type="NCBI Taxonomy" id="2100421"/>
    <lineage>
        <taxon>Viruses</taxon>
        <taxon>Duplodnaviria</taxon>
        <taxon>Heunggongvirae</taxon>
        <taxon>Uroviricota</taxon>
        <taxon>Caudoviricetes</taxon>
        <taxon>Peduoviridae</taxon>
        <taxon>Maltschvirus</taxon>
        <taxon>Maltschvirus maltsch</taxon>
    </lineage>
</organism>
<evidence type="ECO:0000313" key="2">
    <source>
        <dbReference type="EMBL" id="CAB4161011.1"/>
    </source>
</evidence>
<proteinExistence type="predicted"/>
<protein>
    <submittedName>
        <fullName evidence="1">Uncharacterized protein</fullName>
    </submittedName>
</protein>
<dbReference type="EMBL" id="LR796471">
    <property type="protein sequence ID" value="CAB4146531.1"/>
    <property type="molecule type" value="Genomic_DNA"/>
</dbReference>
<dbReference type="EMBL" id="LR796707">
    <property type="protein sequence ID" value="CAB4161011.1"/>
    <property type="molecule type" value="Genomic_DNA"/>
</dbReference>
<name>A0A6J5MKE3_9CAUD</name>
<accession>A0A6J5MKE3</accession>
<reference evidence="1" key="1">
    <citation type="submission" date="2020-04" db="EMBL/GenBank/DDBJ databases">
        <authorList>
            <person name="Chiriac C."/>
            <person name="Salcher M."/>
            <person name="Ghai R."/>
            <person name="Kavagutti S V."/>
        </authorList>
    </citation>
    <scope>NUCLEOTIDE SEQUENCE</scope>
</reference>
<sequence length="138" mass="13682">MSLELKIEALTAAVVALTAKLEAGNVAVAAPVAQAVEPAPAPVVAPVVAAPAPAPAPAPAMPAPPTFVPPAPAPAPTGAPFSDGKGLIEYVMAAYKALGPQKGAQIQTVLTNLAYTNISDVKPEHYAALYAGVEALKG</sequence>
<gene>
    <name evidence="1" type="ORF">UFOVP503_31</name>
    <name evidence="2" type="ORF">UFOVP763_25</name>
</gene>
<evidence type="ECO:0000313" key="1">
    <source>
        <dbReference type="EMBL" id="CAB4146531.1"/>
    </source>
</evidence>